<sequence length="241" mass="28074">MIKRFSQFIFESKYDSLASVFARDLFGVIKKTAGSKLGKEISKEFEYSNPLEFTLLIKLVRVEEFEPAKSKYFSRLPWEVINFENKGFAIDANSFIPKEHEPESPEIEIVLYISPEAEPQCYPELNYKLIDNIRHELEHLLQKGINKRAGHIVNTRKSVRSRAESDYHYFLLADEIPAMVAGMYASAKKKRVPLDQEFEEYLRPFIETELISQPEADKVMSTWVTFAKKVYPAAKFSNKYH</sequence>
<reference evidence="1" key="1">
    <citation type="submission" date="2020-05" db="EMBL/GenBank/DDBJ databases">
        <authorList>
            <person name="Chiriac C."/>
            <person name="Salcher M."/>
            <person name="Ghai R."/>
            <person name="Kavagutti S V."/>
        </authorList>
    </citation>
    <scope>NUCLEOTIDE SEQUENCE</scope>
</reference>
<dbReference type="EMBL" id="LR797474">
    <property type="protein sequence ID" value="CAB4219225.1"/>
    <property type="molecule type" value="Genomic_DNA"/>
</dbReference>
<name>A0A6J5SV68_9CAUD</name>
<proteinExistence type="predicted"/>
<gene>
    <name evidence="1" type="ORF">UFOVP1604_308</name>
</gene>
<protein>
    <submittedName>
        <fullName evidence="1">Uncharacterized protein</fullName>
    </submittedName>
</protein>
<evidence type="ECO:0000313" key="1">
    <source>
        <dbReference type="EMBL" id="CAB4219225.1"/>
    </source>
</evidence>
<organism evidence="1">
    <name type="scientific">uncultured Caudovirales phage</name>
    <dbReference type="NCBI Taxonomy" id="2100421"/>
    <lineage>
        <taxon>Viruses</taxon>
        <taxon>Duplodnaviria</taxon>
        <taxon>Heunggongvirae</taxon>
        <taxon>Uroviricota</taxon>
        <taxon>Caudoviricetes</taxon>
        <taxon>Peduoviridae</taxon>
        <taxon>Maltschvirus</taxon>
        <taxon>Maltschvirus maltsch</taxon>
    </lineage>
</organism>
<accession>A0A6J5SV68</accession>